<evidence type="ECO:0000313" key="3">
    <source>
        <dbReference type="Proteomes" id="UP000276215"/>
    </source>
</evidence>
<protein>
    <recommendedName>
        <fullName evidence="4">Secreted protein</fullName>
    </recommendedName>
</protein>
<feature type="signal peptide" evidence="1">
    <location>
        <begin position="1"/>
        <end position="20"/>
    </location>
</feature>
<sequence>MQNHALALLLLLCPFHLSGTYNILFPGIAAFPPLSLPSWSIRDPKRDNLLSSGLAEGNPTRRFICIPIPTFLSKLLTTPTYTLIFVFLSISFGLSDPSDILFILPVFSSPCNPDFSFTATISEL</sequence>
<reference evidence="2 3" key="1">
    <citation type="journal article" date="2018" name="Nat. Ecol. Evol.">
        <title>Pezizomycetes genomes reveal the molecular basis of ectomycorrhizal truffle lifestyle.</title>
        <authorList>
            <person name="Murat C."/>
            <person name="Payen T."/>
            <person name="Noel B."/>
            <person name="Kuo A."/>
            <person name="Morin E."/>
            <person name="Chen J."/>
            <person name="Kohler A."/>
            <person name="Krizsan K."/>
            <person name="Balestrini R."/>
            <person name="Da Silva C."/>
            <person name="Montanini B."/>
            <person name="Hainaut M."/>
            <person name="Levati E."/>
            <person name="Barry K.W."/>
            <person name="Belfiori B."/>
            <person name="Cichocki N."/>
            <person name="Clum A."/>
            <person name="Dockter R.B."/>
            <person name="Fauchery L."/>
            <person name="Guy J."/>
            <person name="Iotti M."/>
            <person name="Le Tacon F."/>
            <person name="Lindquist E.A."/>
            <person name="Lipzen A."/>
            <person name="Malagnac F."/>
            <person name="Mello A."/>
            <person name="Molinier V."/>
            <person name="Miyauchi S."/>
            <person name="Poulain J."/>
            <person name="Riccioni C."/>
            <person name="Rubini A."/>
            <person name="Sitrit Y."/>
            <person name="Splivallo R."/>
            <person name="Traeger S."/>
            <person name="Wang M."/>
            <person name="Zifcakova L."/>
            <person name="Wipf D."/>
            <person name="Zambonelli A."/>
            <person name="Paolocci F."/>
            <person name="Nowrousian M."/>
            <person name="Ottonello S."/>
            <person name="Baldrian P."/>
            <person name="Spatafora J.W."/>
            <person name="Henrissat B."/>
            <person name="Nagy L.G."/>
            <person name="Aury J.M."/>
            <person name="Wincker P."/>
            <person name="Grigoriev I.V."/>
            <person name="Bonfante P."/>
            <person name="Martin F.M."/>
        </authorList>
    </citation>
    <scope>NUCLEOTIDE SEQUENCE [LARGE SCALE GENOMIC DNA]</scope>
    <source>
        <strain evidence="2 3">120613-1</strain>
    </source>
</reference>
<dbReference type="Proteomes" id="UP000276215">
    <property type="component" value="Unassembled WGS sequence"/>
</dbReference>
<organism evidence="2 3">
    <name type="scientific">Choiromyces venosus 120613-1</name>
    <dbReference type="NCBI Taxonomy" id="1336337"/>
    <lineage>
        <taxon>Eukaryota</taxon>
        <taxon>Fungi</taxon>
        <taxon>Dikarya</taxon>
        <taxon>Ascomycota</taxon>
        <taxon>Pezizomycotina</taxon>
        <taxon>Pezizomycetes</taxon>
        <taxon>Pezizales</taxon>
        <taxon>Tuberaceae</taxon>
        <taxon>Choiromyces</taxon>
    </lineage>
</organism>
<proteinExistence type="predicted"/>
<evidence type="ECO:0000256" key="1">
    <source>
        <dbReference type="SAM" id="SignalP"/>
    </source>
</evidence>
<keyword evidence="3" id="KW-1185">Reference proteome</keyword>
<feature type="chain" id="PRO_5017960205" description="Secreted protein" evidence="1">
    <location>
        <begin position="21"/>
        <end position="124"/>
    </location>
</feature>
<accession>A0A3N4JWI7</accession>
<evidence type="ECO:0008006" key="4">
    <source>
        <dbReference type="Google" id="ProtNLM"/>
    </source>
</evidence>
<dbReference type="EMBL" id="ML120379">
    <property type="protein sequence ID" value="RPB00501.1"/>
    <property type="molecule type" value="Genomic_DNA"/>
</dbReference>
<keyword evidence="1" id="KW-0732">Signal</keyword>
<name>A0A3N4JWI7_9PEZI</name>
<gene>
    <name evidence="2" type="ORF">L873DRAFT_771293</name>
</gene>
<evidence type="ECO:0000313" key="2">
    <source>
        <dbReference type="EMBL" id="RPB00501.1"/>
    </source>
</evidence>
<dbReference type="AlphaFoldDB" id="A0A3N4JWI7"/>